<gene>
    <name evidence="2" type="ORF">DPMN_192054</name>
</gene>
<dbReference type="EMBL" id="JAIWYP010000040">
    <property type="protein sequence ID" value="KAH3691301.1"/>
    <property type="molecule type" value="Genomic_DNA"/>
</dbReference>
<evidence type="ECO:0000256" key="1">
    <source>
        <dbReference type="SAM" id="Phobius"/>
    </source>
</evidence>
<keyword evidence="1" id="KW-0812">Transmembrane</keyword>
<dbReference type="Proteomes" id="UP000828390">
    <property type="component" value="Unassembled WGS sequence"/>
</dbReference>
<feature type="transmembrane region" description="Helical" evidence="1">
    <location>
        <begin position="6"/>
        <end position="31"/>
    </location>
</feature>
<keyword evidence="1" id="KW-0472">Membrane</keyword>
<accession>A0A9D4BDM5</accession>
<sequence length="86" mass="9514">MFALSICYSLFVLLDGTSVLVFIVTFLLIYWSTRRHPGIPPGLGRWPIIGNLGSLAGPTNSKCSEIFAVNTATYLHCILVRNLPLY</sequence>
<protein>
    <submittedName>
        <fullName evidence="2">Uncharacterized protein</fullName>
    </submittedName>
</protein>
<organism evidence="2 3">
    <name type="scientific">Dreissena polymorpha</name>
    <name type="common">Zebra mussel</name>
    <name type="synonym">Mytilus polymorpha</name>
    <dbReference type="NCBI Taxonomy" id="45954"/>
    <lineage>
        <taxon>Eukaryota</taxon>
        <taxon>Metazoa</taxon>
        <taxon>Spiralia</taxon>
        <taxon>Lophotrochozoa</taxon>
        <taxon>Mollusca</taxon>
        <taxon>Bivalvia</taxon>
        <taxon>Autobranchia</taxon>
        <taxon>Heteroconchia</taxon>
        <taxon>Euheterodonta</taxon>
        <taxon>Imparidentia</taxon>
        <taxon>Neoheterodontei</taxon>
        <taxon>Myida</taxon>
        <taxon>Dreissenoidea</taxon>
        <taxon>Dreissenidae</taxon>
        <taxon>Dreissena</taxon>
    </lineage>
</organism>
<keyword evidence="3" id="KW-1185">Reference proteome</keyword>
<proteinExistence type="predicted"/>
<dbReference type="AlphaFoldDB" id="A0A9D4BDM5"/>
<reference evidence="2" key="2">
    <citation type="submission" date="2020-11" db="EMBL/GenBank/DDBJ databases">
        <authorList>
            <person name="McCartney M.A."/>
            <person name="Auch B."/>
            <person name="Kono T."/>
            <person name="Mallez S."/>
            <person name="Becker A."/>
            <person name="Gohl D.M."/>
            <person name="Silverstein K.A.T."/>
            <person name="Koren S."/>
            <person name="Bechman K.B."/>
            <person name="Herman A."/>
            <person name="Abrahante J.E."/>
            <person name="Garbe J."/>
        </authorList>
    </citation>
    <scope>NUCLEOTIDE SEQUENCE</scope>
    <source>
        <strain evidence="2">Duluth1</strain>
        <tissue evidence="2">Whole animal</tissue>
    </source>
</reference>
<keyword evidence="1" id="KW-1133">Transmembrane helix</keyword>
<evidence type="ECO:0000313" key="3">
    <source>
        <dbReference type="Proteomes" id="UP000828390"/>
    </source>
</evidence>
<evidence type="ECO:0000313" key="2">
    <source>
        <dbReference type="EMBL" id="KAH3691301.1"/>
    </source>
</evidence>
<name>A0A9D4BDM5_DREPO</name>
<reference evidence="2" key="1">
    <citation type="journal article" date="2019" name="bioRxiv">
        <title>The Genome of the Zebra Mussel, Dreissena polymorpha: A Resource for Invasive Species Research.</title>
        <authorList>
            <person name="McCartney M.A."/>
            <person name="Auch B."/>
            <person name="Kono T."/>
            <person name="Mallez S."/>
            <person name="Zhang Y."/>
            <person name="Obille A."/>
            <person name="Becker A."/>
            <person name="Abrahante J.E."/>
            <person name="Garbe J."/>
            <person name="Badalamenti J.P."/>
            <person name="Herman A."/>
            <person name="Mangelson H."/>
            <person name="Liachko I."/>
            <person name="Sullivan S."/>
            <person name="Sone E.D."/>
            <person name="Koren S."/>
            <person name="Silverstein K.A.T."/>
            <person name="Beckman K.B."/>
            <person name="Gohl D.M."/>
        </authorList>
    </citation>
    <scope>NUCLEOTIDE SEQUENCE</scope>
    <source>
        <strain evidence="2">Duluth1</strain>
        <tissue evidence="2">Whole animal</tissue>
    </source>
</reference>
<comment type="caution">
    <text evidence="2">The sequence shown here is derived from an EMBL/GenBank/DDBJ whole genome shotgun (WGS) entry which is preliminary data.</text>
</comment>